<dbReference type="Pfam" id="PF14710">
    <property type="entry name" value="Nitr_red_alph_N"/>
    <property type="match status" value="1"/>
</dbReference>
<dbReference type="CDD" id="cd02750">
    <property type="entry name" value="MopB_Nitrate-R-NarG-like"/>
    <property type="match status" value="1"/>
</dbReference>
<dbReference type="GO" id="GO:0160182">
    <property type="term" value="F:nitrate reductase (quinone) activity"/>
    <property type="evidence" value="ECO:0007669"/>
    <property type="project" value="UniProtKB-EC"/>
</dbReference>
<evidence type="ECO:0000256" key="11">
    <source>
        <dbReference type="ARBA" id="ARBA00022982"/>
    </source>
</evidence>
<dbReference type="InterPro" id="IPR037943">
    <property type="entry name" value="MopB_CT_Nitrate-R-NarG-like"/>
</dbReference>
<dbReference type="GO" id="GO:0009325">
    <property type="term" value="C:nitrate reductase complex"/>
    <property type="evidence" value="ECO:0007669"/>
    <property type="project" value="InterPro"/>
</dbReference>
<evidence type="ECO:0000256" key="9">
    <source>
        <dbReference type="ARBA" id="ARBA00022505"/>
    </source>
</evidence>
<comment type="cofactor">
    <cofactor evidence="2">
        <name>[4Fe-4S] cluster</name>
        <dbReference type="ChEBI" id="CHEBI:49883"/>
    </cofactor>
</comment>
<dbReference type="SUPFAM" id="SSF50692">
    <property type="entry name" value="ADC-like"/>
    <property type="match status" value="1"/>
</dbReference>
<comment type="subcellular location">
    <subcellularLocation>
        <location evidence="3">Cell membrane</location>
        <topology evidence="3">Peripheral membrane protein</topology>
    </subcellularLocation>
</comment>
<evidence type="ECO:0000256" key="5">
    <source>
        <dbReference type="ARBA" id="ARBA00012500"/>
    </source>
</evidence>
<evidence type="ECO:0000256" key="4">
    <source>
        <dbReference type="ARBA" id="ARBA00010312"/>
    </source>
</evidence>
<evidence type="ECO:0000256" key="3">
    <source>
        <dbReference type="ARBA" id="ARBA00004202"/>
    </source>
</evidence>
<keyword evidence="16" id="KW-0472">Membrane</keyword>
<gene>
    <name evidence="18" type="ORF">GMD42_10535</name>
</gene>
<dbReference type="InterPro" id="IPR009010">
    <property type="entry name" value="Asp_de-COase-like_dom_sf"/>
</dbReference>
<dbReference type="GO" id="GO:0005886">
    <property type="term" value="C:plasma membrane"/>
    <property type="evidence" value="ECO:0007669"/>
    <property type="project" value="UniProtKB-SubCell"/>
</dbReference>
<evidence type="ECO:0000256" key="10">
    <source>
        <dbReference type="ARBA" id="ARBA00022723"/>
    </source>
</evidence>
<keyword evidence="12 18" id="KW-0560">Oxidoreductase</keyword>
<dbReference type="NCBIfam" id="TIGR01580">
    <property type="entry name" value="narG"/>
    <property type="match status" value="1"/>
</dbReference>
<evidence type="ECO:0000256" key="8">
    <source>
        <dbReference type="ARBA" id="ARBA00022485"/>
    </source>
</evidence>
<dbReference type="InterPro" id="IPR006963">
    <property type="entry name" value="Mopterin_OxRdtase_4Fe-4S_dom"/>
</dbReference>
<dbReference type="InterPro" id="IPR006656">
    <property type="entry name" value="Mopterin_OxRdtase"/>
</dbReference>
<dbReference type="Pfam" id="PF00384">
    <property type="entry name" value="Molybdopterin"/>
    <property type="match status" value="1"/>
</dbReference>
<keyword evidence="11" id="KW-0249">Electron transport</keyword>
<sequence length="1253" mass="140974">MSGIMKSSLFFAKKVGSYSDGWGEVTAEDRTWEQAYRDRWAHDKIVRSTHGVNCTGSCSWQVYVKDGIVVWETQETDYPPTPPGVPNHEPRGCPRGASYSWYLYSASRVKHPLIRAELKAAWEEARKTMKPMEAWASIVENPEVRKSYTAARGLGGLVRTTWDEALEIIASANLYTIKKYGPDRISGFSPIPGYSMVSYGAGTRYLSLIGGALLSFYDWYCDLPPSSPQTWGEQTDVPESEAWYYSSYIIVWGTNISMTRTPDAHFLTEARYNGTKVVNVCPDYCEVTKDADWWIHPKQATDAALAMAVSHVIFKEFHYDHPDPYFTEYCRNLTDFPILVMMEPREDGHFTAGRTVRACDLGYKEPECNNPEWKTIVWDELSDKPAVAQGSMGYRWGQKEGQDLGKWNLHEVDGETGKAIKPQLTFLKNSDAVIDVDYPYFGGRKRDGFPNNPMNSEVMVRKVPARKIQVDGKDVYVATVFDLFGSYLGVDRGLGGECAKSYADNIPFTPAWQEKITGVEAQYAITLGREFATAASKTQGRACVLMGAGVNQWFQTDNTYRSIINILLMCGTCGVPGGGWCHYVGQEKIRPEAGWGEYSFAKDWEPATRHMNSTSYFYEHTDQWRYERIPLSDMLSPLADTKVFDGTYIDYNIQSELMGWLPSAPQLNVNPTKIAAAAKAAGSDPEQYLINQLKDRRISFSCLDLDAEENWPRNLFIWRSNVLGSSGKGQEYFLRHLLGTENGILGSELDGSDKELMPLMEKWRPAPQGKLDLLVNMDFRMSTTSIYSDIVLPAATFYEKNDINTTDMHSFIHPFVKAVQCSWEGRSDWQTFKDISKKLSEIAAEYADDFGSVTDVVLTPLGHDSPHELGQALDVKNWYKGECDLIPGKTAPLIHVIDRDYRTIYDKYTSIGPLLTTNGGGNRGIKWNLDPEITELCQLNGTVQEGVAKGRPKMETDINAANFILRVSPETNGALSFRSWSFVKDQCGVDASFLSEGHIADKITFDDLAHRPAKTFSAPDWSGTENDEIPYVAFWQNKYLLLPWRTITGRQQFYQDHSWMRAFGQQFAQYRAPANQRALTGYRDVADNGNKAIILNFMTAHQKWGIHSTYYDNERMLTLSRGGPVVWMSDIDAANAGIVDNDWIECWNANGAVVGRAIVSSRMPEGLCVMQHATEKTVNTPGSEVTGLRGGDHNSPTRVILNPTHMIGGYGHLSYAFNYYGTIAPNRDDFAWVRKMNKVDWMDEEADKKGGAV</sequence>
<dbReference type="InterPro" id="IPR006468">
    <property type="entry name" value="NarG"/>
</dbReference>
<dbReference type="PROSITE" id="PS00551">
    <property type="entry name" value="MOLYBDOPTERIN_PROK_1"/>
    <property type="match status" value="1"/>
</dbReference>
<dbReference type="RefSeq" id="WP_149879607.1">
    <property type="nucleotide sequence ID" value="NZ_WNCA01000044.1"/>
</dbReference>
<dbReference type="Proteomes" id="UP000462362">
    <property type="component" value="Unassembled WGS sequence"/>
</dbReference>
<dbReference type="GO" id="GO:0051539">
    <property type="term" value="F:4 iron, 4 sulfur cluster binding"/>
    <property type="evidence" value="ECO:0007669"/>
    <property type="project" value="UniProtKB-KW"/>
</dbReference>
<dbReference type="CDD" id="cd02776">
    <property type="entry name" value="MopB_CT_Nitrate-R-NarG-like"/>
    <property type="match status" value="1"/>
</dbReference>
<dbReference type="SUPFAM" id="SSF53706">
    <property type="entry name" value="Formate dehydrogenase/DMSO reductase, domains 1-3"/>
    <property type="match status" value="1"/>
</dbReference>
<dbReference type="PANTHER" id="PTHR43105:SF2">
    <property type="entry name" value="RESPIRATORY NITRATE REDUCTASE 2 ALPHA CHAIN"/>
    <property type="match status" value="1"/>
</dbReference>
<proteinExistence type="inferred from homology"/>
<dbReference type="GO" id="GO:0046872">
    <property type="term" value="F:metal ion binding"/>
    <property type="evidence" value="ECO:0007669"/>
    <property type="project" value="UniProtKB-KW"/>
</dbReference>
<dbReference type="PROSITE" id="PS00490">
    <property type="entry name" value="MOLYBDOPTERIN_PROK_2"/>
    <property type="match status" value="1"/>
</dbReference>
<comment type="catalytic activity">
    <reaction evidence="17">
        <text>nitrate + a quinol = a quinone + nitrite + H2O</text>
        <dbReference type="Rhea" id="RHEA:56144"/>
        <dbReference type="ChEBI" id="CHEBI:15377"/>
        <dbReference type="ChEBI" id="CHEBI:16301"/>
        <dbReference type="ChEBI" id="CHEBI:17632"/>
        <dbReference type="ChEBI" id="CHEBI:24646"/>
        <dbReference type="ChEBI" id="CHEBI:132124"/>
        <dbReference type="EC" id="1.7.5.1"/>
    </reaction>
</comment>
<dbReference type="GO" id="GO:0045333">
    <property type="term" value="P:cellular respiration"/>
    <property type="evidence" value="ECO:0007669"/>
    <property type="project" value="UniProtKB-ARBA"/>
</dbReference>
<dbReference type="PROSITE" id="PS00932">
    <property type="entry name" value="MOLYBDOPTERIN_PROK_3"/>
    <property type="match status" value="1"/>
</dbReference>
<accession>A0A6I3S3H8</accession>
<dbReference type="GO" id="GO:0042128">
    <property type="term" value="P:nitrate assimilation"/>
    <property type="evidence" value="ECO:0007669"/>
    <property type="project" value="UniProtKB-KW"/>
</dbReference>
<organism evidence="18 19">
    <name type="scientific">Parasutterella excrementihominis</name>
    <dbReference type="NCBI Taxonomy" id="487175"/>
    <lineage>
        <taxon>Bacteria</taxon>
        <taxon>Pseudomonadati</taxon>
        <taxon>Pseudomonadota</taxon>
        <taxon>Betaproteobacteria</taxon>
        <taxon>Burkholderiales</taxon>
        <taxon>Sutterellaceae</taxon>
        <taxon>Parasutterella</taxon>
    </lineage>
</organism>
<dbReference type="InterPro" id="IPR006657">
    <property type="entry name" value="MoPterin_dinucl-bd_dom"/>
</dbReference>
<keyword evidence="10" id="KW-0479">Metal-binding</keyword>
<dbReference type="InterPro" id="IPR050123">
    <property type="entry name" value="Prok_molybdopt-oxidoreductase"/>
</dbReference>
<dbReference type="InterPro" id="IPR006655">
    <property type="entry name" value="Mopterin_OxRdtase_prok_CS"/>
</dbReference>
<evidence type="ECO:0000313" key="19">
    <source>
        <dbReference type="Proteomes" id="UP000462362"/>
    </source>
</evidence>
<evidence type="ECO:0000256" key="6">
    <source>
        <dbReference type="ARBA" id="ARBA00022448"/>
    </source>
</evidence>
<dbReference type="EMBL" id="WNCL01000041">
    <property type="protein sequence ID" value="MTU44028.1"/>
    <property type="molecule type" value="Genomic_DNA"/>
</dbReference>
<comment type="caution">
    <text evidence="18">The sequence shown here is derived from an EMBL/GenBank/DDBJ whole genome shotgun (WGS) entry which is preliminary data.</text>
</comment>
<evidence type="ECO:0000256" key="12">
    <source>
        <dbReference type="ARBA" id="ARBA00023002"/>
    </source>
</evidence>
<evidence type="ECO:0000256" key="16">
    <source>
        <dbReference type="ARBA" id="ARBA00023136"/>
    </source>
</evidence>
<evidence type="ECO:0000256" key="7">
    <source>
        <dbReference type="ARBA" id="ARBA00022475"/>
    </source>
</evidence>
<dbReference type="InterPro" id="IPR028189">
    <property type="entry name" value="Nitr_red_alph_N"/>
</dbReference>
<dbReference type="InterPro" id="IPR027467">
    <property type="entry name" value="MopterinOxRdtase_cofactor_BS"/>
</dbReference>
<dbReference type="GO" id="GO:0043546">
    <property type="term" value="F:molybdopterin cofactor binding"/>
    <property type="evidence" value="ECO:0007669"/>
    <property type="project" value="InterPro"/>
</dbReference>
<keyword evidence="8" id="KW-0004">4Fe-4S</keyword>
<protein>
    <recommendedName>
        <fullName evidence="5">nitrate reductase (quinone)</fullName>
        <ecNumber evidence="5">1.7.5.1</ecNumber>
    </recommendedName>
</protein>
<evidence type="ECO:0000256" key="14">
    <source>
        <dbReference type="ARBA" id="ARBA00023014"/>
    </source>
</evidence>
<name>A0A6I3S3H8_9BURK</name>
<keyword evidence="6" id="KW-0813">Transport</keyword>
<dbReference type="PROSITE" id="PS51669">
    <property type="entry name" value="4FE4S_MOW_BIS_MGD"/>
    <property type="match status" value="1"/>
</dbReference>
<evidence type="ECO:0000256" key="13">
    <source>
        <dbReference type="ARBA" id="ARBA00023004"/>
    </source>
</evidence>
<dbReference type="InterPro" id="IPR044906">
    <property type="entry name" value="Nitr_red_alph_N_sf"/>
</dbReference>
<keyword evidence="9" id="KW-0500">Molybdenum</keyword>
<keyword evidence="7" id="KW-1003">Cell membrane</keyword>
<evidence type="ECO:0000313" key="18">
    <source>
        <dbReference type="EMBL" id="MTU44028.1"/>
    </source>
</evidence>
<dbReference type="SMART" id="SM00926">
    <property type="entry name" value="Molybdop_Fe4S4"/>
    <property type="match status" value="1"/>
</dbReference>
<comment type="cofactor">
    <cofactor evidence="1">
        <name>Mo-bis(molybdopterin guanine dinucleotide)</name>
        <dbReference type="ChEBI" id="CHEBI:60539"/>
    </cofactor>
</comment>
<dbReference type="Gene3D" id="4.10.1200.10">
    <property type="entry name" value="nitrate reductase tail"/>
    <property type="match status" value="1"/>
</dbReference>
<comment type="similarity">
    <text evidence="4">Belongs to the prokaryotic molybdopterin-containing oxidoreductase family.</text>
</comment>
<keyword evidence="14" id="KW-0411">Iron-sulfur</keyword>
<keyword evidence="13" id="KW-0408">Iron</keyword>
<evidence type="ECO:0000256" key="17">
    <source>
        <dbReference type="ARBA" id="ARBA00048294"/>
    </source>
</evidence>
<evidence type="ECO:0000256" key="1">
    <source>
        <dbReference type="ARBA" id="ARBA00001942"/>
    </source>
</evidence>
<evidence type="ECO:0000256" key="15">
    <source>
        <dbReference type="ARBA" id="ARBA00023063"/>
    </source>
</evidence>
<evidence type="ECO:0000256" key="2">
    <source>
        <dbReference type="ARBA" id="ARBA00001966"/>
    </source>
</evidence>
<dbReference type="Pfam" id="PF01568">
    <property type="entry name" value="Molydop_binding"/>
    <property type="match status" value="1"/>
</dbReference>
<dbReference type="Gene3D" id="3.40.50.12440">
    <property type="match status" value="1"/>
</dbReference>
<reference evidence="18 19" key="1">
    <citation type="journal article" date="2019" name="Nat. Med.">
        <title>A library of human gut bacterial isolates paired with longitudinal multiomics data enables mechanistic microbiome research.</title>
        <authorList>
            <person name="Poyet M."/>
            <person name="Groussin M."/>
            <person name="Gibbons S.M."/>
            <person name="Avila-Pacheco J."/>
            <person name="Jiang X."/>
            <person name="Kearney S.M."/>
            <person name="Perrotta A.R."/>
            <person name="Berdy B."/>
            <person name="Zhao S."/>
            <person name="Lieberman T.D."/>
            <person name="Swanson P.K."/>
            <person name="Smith M."/>
            <person name="Roesemann S."/>
            <person name="Alexander J.E."/>
            <person name="Rich S.A."/>
            <person name="Livny J."/>
            <person name="Vlamakis H."/>
            <person name="Clish C."/>
            <person name="Bullock K."/>
            <person name="Deik A."/>
            <person name="Scott J."/>
            <person name="Pierce K.A."/>
            <person name="Xavier R.J."/>
            <person name="Alm E.J."/>
        </authorList>
    </citation>
    <scope>NUCLEOTIDE SEQUENCE [LARGE SCALE GENOMIC DNA]</scope>
    <source>
        <strain evidence="18 19">BIOML-A2</strain>
    </source>
</reference>
<dbReference type="EC" id="1.7.5.1" evidence="5"/>
<keyword evidence="15" id="KW-0534">Nitrate assimilation</keyword>
<dbReference type="AlphaFoldDB" id="A0A6I3S3H8"/>
<dbReference type="PANTHER" id="PTHR43105">
    <property type="entry name" value="RESPIRATORY NITRATE REDUCTASE"/>
    <property type="match status" value="1"/>
</dbReference>